<reference evidence="3" key="1">
    <citation type="submission" date="2023-05" db="EMBL/GenBank/DDBJ databases">
        <title>Comparative genomics of Bacillaceae isolates and their secondary metabolite potential.</title>
        <authorList>
            <person name="Song L."/>
            <person name="Nielsen L.J."/>
            <person name="Mohite O."/>
            <person name="Xu X."/>
            <person name="Weber T."/>
            <person name="Kovacs A.T."/>
        </authorList>
    </citation>
    <scope>NUCLEOTIDE SEQUENCE</scope>
    <source>
        <strain evidence="3">XLM17</strain>
    </source>
</reference>
<keyword evidence="4" id="KW-1185">Reference proteome</keyword>
<dbReference type="RefSeq" id="WP_066088149.1">
    <property type="nucleotide sequence ID" value="NZ_CP126114.1"/>
</dbReference>
<dbReference type="EMBL" id="CP126114">
    <property type="protein sequence ID" value="WHY84034.1"/>
    <property type="molecule type" value="Genomic_DNA"/>
</dbReference>
<dbReference type="AlphaFoldDB" id="A0AA95MHW1"/>
<name>A0AA95MHW1_9BACI</name>
<keyword evidence="1" id="KW-1133">Transmembrane helix</keyword>
<evidence type="ECO:0000259" key="2">
    <source>
        <dbReference type="Pfam" id="PF13828"/>
    </source>
</evidence>
<gene>
    <name evidence="3" type="ORF">QNH39_15225</name>
</gene>
<dbReference type="Pfam" id="PF13828">
    <property type="entry name" value="DUF4190"/>
    <property type="match status" value="1"/>
</dbReference>
<evidence type="ECO:0000313" key="4">
    <source>
        <dbReference type="Proteomes" id="UP001178288"/>
    </source>
</evidence>
<dbReference type="Proteomes" id="UP001178288">
    <property type="component" value="Chromosome"/>
</dbReference>
<organism evidence="3 4">
    <name type="scientific">Neobacillus novalis</name>
    <dbReference type="NCBI Taxonomy" id="220687"/>
    <lineage>
        <taxon>Bacteria</taxon>
        <taxon>Bacillati</taxon>
        <taxon>Bacillota</taxon>
        <taxon>Bacilli</taxon>
        <taxon>Bacillales</taxon>
        <taxon>Bacillaceae</taxon>
        <taxon>Neobacillus</taxon>
    </lineage>
</organism>
<sequence length="93" mass="9701">MSENSQTNNSSVISLTVGILSLLIPIIGLILGIIGIVFSRKAVKEINKTNENGRGLATAGLICSIVGIILQLFAVLGYIAFFSLTSSGSTISF</sequence>
<protein>
    <submittedName>
        <fullName evidence="3">DUF4190 domain-containing protein</fullName>
    </submittedName>
</protein>
<feature type="domain" description="DUF4190" evidence="2">
    <location>
        <begin position="11"/>
        <end position="72"/>
    </location>
</feature>
<proteinExistence type="predicted"/>
<evidence type="ECO:0000313" key="3">
    <source>
        <dbReference type="EMBL" id="WHY84034.1"/>
    </source>
</evidence>
<accession>A0AA95MHW1</accession>
<keyword evidence="1" id="KW-0812">Transmembrane</keyword>
<evidence type="ECO:0000256" key="1">
    <source>
        <dbReference type="SAM" id="Phobius"/>
    </source>
</evidence>
<dbReference type="InterPro" id="IPR025241">
    <property type="entry name" value="DUF4190"/>
</dbReference>
<dbReference type="KEGG" id="nnv:QNH39_15225"/>
<keyword evidence="1" id="KW-0472">Membrane</keyword>
<feature type="transmembrane region" description="Helical" evidence="1">
    <location>
        <begin position="59"/>
        <end position="84"/>
    </location>
</feature>
<feature type="transmembrane region" description="Helical" evidence="1">
    <location>
        <begin position="12"/>
        <end position="38"/>
    </location>
</feature>